<dbReference type="SMART" id="SM00506">
    <property type="entry name" value="A1pp"/>
    <property type="match status" value="1"/>
</dbReference>
<dbReference type="PANTHER" id="PTHR12521:SF0">
    <property type="entry name" value="ADP-RIBOSE GLYCOHYDROLASE OARD1"/>
    <property type="match status" value="1"/>
</dbReference>
<dbReference type="RefSeq" id="WP_170109752.1">
    <property type="nucleotide sequence ID" value="NZ_QBKR01000045.1"/>
</dbReference>
<protein>
    <submittedName>
        <fullName evidence="3">O-acetyl-ADP-ribose deacetylase (Regulator of RNase III)</fullName>
    </submittedName>
</protein>
<evidence type="ECO:0000313" key="3">
    <source>
        <dbReference type="EMBL" id="PTX48492.1"/>
    </source>
</evidence>
<name>A0A2T6AXF6_9BACL</name>
<dbReference type="GO" id="GO:0140291">
    <property type="term" value="P:peptidyl-glutamate ADP-deribosylation"/>
    <property type="evidence" value="ECO:0007669"/>
    <property type="project" value="TreeGrafter"/>
</dbReference>
<dbReference type="PANTHER" id="PTHR12521">
    <property type="entry name" value="PROTEIN C6ORF130"/>
    <property type="match status" value="1"/>
</dbReference>
<evidence type="ECO:0000313" key="4">
    <source>
        <dbReference type="Proteomes" id="UP000244240"/>
    </source>
</evidence>
<proteinExistence type="predicted"/>
<dbReference type="EMBL" id="QBKR01000045">
    <property type="protein sequence ID" value="PTX48492.1"/>
    <property type="molecule type" value="Genomic_DNA"/>
</dbReference>
<comment type="caution">
    <text evidence="3">The sequence shown here is derived from an EMBL/GenBank/DDBJ whole genome shotgun (WGS) entry which is preliminary data.</text>
</comment>
<dbReference type="InterPro" id="IPR043472">
    <property type="entry name" value="Macro_dom-like"/>
</dbReference>
<sequence>MIQIRHGDIVEQPVDALVNPINCRGLPEPGAIRFREAFPENFVSYRRACRLRKITVGDVFVVPLAPEGSRPRYILNFPVKRTGRRPARLETVEKGLPALVRACRDLKLRSVAIPPLGVEPGGVDWESVKEKIMEAFEGIGLRVILVPPANRE</sequence>
<organism evidence="3 4">
    <name type="scientific">Melghirimyces profundicolus</name>
    <dbReference type="NCBI Taxonomy" id="1242148"/>
    <lineage>
        <taxon>Bacteria</taxon>
        <taxon>Bacillati</taxon>
        <taxon>Bacillota</taxon>
        <taxon>Bacilli</taxon>
        <taxon>Bacillales</taxon>
        <taxon>Thermoactinomycetaceae</taxon>
        <taxon>Melghirimyces</taxon>
    </lineage>
</organism>
<reference evidence="3 4" key="1">
    <citation type="submission" date="2018-04" db="EMBL/GenBank/DDBJ databases">
        <title>Genomic Encyclopedia of Archaeal and Bacterial Type Strains, Phase II (KMG-II): from individual species to whole genera.</title>
        <authorList>
            <person name="Goeker M."/>
        </authorList>
    </citation>
    <scope>NUCLEOTIDE SEQUENCE [LARGE SCALE GENOMIC DNA]</scope>
    <source>
        <strain evidence="3 4">DSM 45787</strain>
    </source>
</reference>
<dbReference type="SUPFAM" id="SSF52949">
    <property type="entry name" value="Macro domain-like"/>
    <property type="match status" value="1"/>
</dbReference>
<dbReference type="Pfam" id="PF01661">
    <property type="entry name" value="Macro"/>
    <property type="match status" value="1"/>
</dbReference>
<dbReference type="Proteomes" id="UP000244240">
    <property type="component" value="Unassembled WGS sequence"/>
</dbReference>
<evidence type="ECO:0000256" key="1">
    <source>
        <dbReference type="ARBA" id="ARBA00035885"/>
    </source>
</evidence>
<dbReference type="InterPro" id="IPR050892">
    <property type="entry name" value="ADP-ribose_metab_enzymes"/>
</dbReference>
<dbReference type="InterPro" id="IPR002589">
    <property type="entry name" value="Macro_dom"/>
</dbReference>
<gene>
    <name evidence="3" type="ORF">C8P63_1457</name>
</gene>
<dbReference type="PROSITE" id="PS51154">
    <property type="entry name" value="MACRO"/>
    <property type="match status" value="1"/>
</dbReference>
<accession>A0A2T6AXF6</accession>
<evidence type="ECO:0000259" key="2">
    <source>
        <dbReference type="PROSITE" id="PS51154"/>
    </source>
</evidence>
<comment type="catalytic activity">
    <reaction evidence="1">
        <text>an N-(ADP-alpha-D-ribosyl)-thymidine in DNA + H2O = a thymidine in DNA + ADP-D-ribose</text>
        <dbReference type="Rhea" id="RHEA:71655"/>
        <dbReference type="Rhea" id="RHEA-COMP:13556"/>
        <dbReference type="Rhea" id="RHEA-COMP:18051"/>
        <dbReference type="ChEBI" id="CHEBI:15377"/>
        <dbReference type="ChEBI" id="CHEBI:57967"/>
        <dbReference type="ChEBI" id="CHEBI:137386"/>
        <dbReference type="ChEBI" id="CHEBI:191199"/>
    </reaction>
    <physiologicalReaction direction="left-to-right" evidence="1">
        <dbReference type="Rhea" id="RHEA:71656"/>
    </physiologicalReaction>
</comment>
<dbReference type="Gene3D" id="3.40.220.10">
    <property type="entry name" value="Leucine Aminopeptidase, subunit E, domain 1"/>
    <property type="match status" value="1"/>
</dbReference>
<dbReference type="AlphaFoldDB" id="A0A2T6AXF6"/>
<feature type="domain" description="Macro" evidence="2">
    <location>
        <begin position="1"/>
        <end position="152"/>
    </location>
</feature>
<keyword evidence="4" id="KW-1185">Reference proteome</keyword>